<dbReference type="Proteomes" id="UP001177260">
    <property type="component" value="Unassembled WGS sequence"/>
</dbReference>
<dbReference type="EMBL" id="JAOPJF010000005">
    <property type="protein sequence ID" value="KAK1149028.1"/>
    <property type="molecule type" value="Genomic_DNA"/>
</dbReference>
<gene>
    <name evidence="1" type="ORF">N8T08_007705</name>
</gene>
<comment type="caution">
    <text evidence="1">The sequence shown here is derived from an EMBL/GenBank/DDBJ whole genome shotgun (WGS) entry which is preliminary data.</text>
</comment>
<accession>A0ACC3BE51</accession>
<proteinExistence type="predicted"/>
<evidence type="ECO:0000313" key="2">
    <source>
        <dbReference type="Proteomes" id="UP001177260"/>
    </source>
</evidence>
<protein>
    <submittedName>
        <fullName evidence="1">Uncharacterized protein</fullName>
    </submittedName>
</protein>
<reference evidence="1 2" key="1">
    <citation type="journal article" date="2023" name="ACS Omega">
        <title>Identification of the Neoaspergillic Acid Biosynthesis Gene Cluster by Establishing an In Vitro CRISPR-Ribonucleoprotein Genetic System in Aspergillus melleus.</title>
        <authorList>
            <person name="Yuan B."/>
            <person name="Grau M.F."/>
            <person name="Murata R.M."/>
            <person name="Torok T."/>
            <person name="Venkateswaran K."/>
            <person name="Stajich J.E."/>
            <person name="Wang C.C.C."/>
        </authorList>
    </citation>
    <scope>NUCLEOTIDE SEQUENCE [LARGE SCALE GENOMIC DNA]</scope>
    <source>
        <strain evidence="1 2">IMV 1140</strain>
    </source>
</reference>
<evidence type="ECO:0000313" key="1">
    <source>
        <dbReference type="EMBL" id="KAK1149028.1"/>
    </source>
</evidence>
<name>A0ACC3BE51_9EURO</name>
<organism evidence="1 2">
    <name type="scientific">Aspergillus melleus</name>
    <dbReference type="NCBI Taxonomy" id="138277"/>
    <lineage>
        <taxon>Eukaryota</taxon>
        <taxon>Fungi</taxon>
        <taxon>Dikarya</taxon>
        <taxon>Ascomycota</taxon>
        <taxon>Pezizomycotina</taxon>
        <taxon>Eurotiomycetes</taxon>
        <taxon>Eurotiomycetidae</taxon>
        <taxon>Eurotiales</taxon>
        <taxon>Aspergillaceae</taxon>
        <taxon>Aspergillus</taxon>
        <taxon>Aspergillus subgen. Circumdati</taxon>
    </lineage>
</organism>
<keyword evidence="2" id="KW-1185">Reference proteome</keyword>
<sequence>MLKPNTSYHNLTLRMKFLTILALLVPALAQITCETSNASPSTEDVTGVINQLNGKKEKTCAQNNNHGSKCTTHATDGSAKIAICGTFDSTSRGFNCGALAGWANAVQQECLSNGKVGGYYVPANNLGTRIEISHT</sequence>